<dbReference type="Proteomes" id="UP000031760">
    <property type="component" value="Chromosome"/>
</dbReference>
<reference evidence="1 2" key="1">
    <citation type="journal article" date="2014" name="Proc. Natl. Acad. Sci. U.S.A.">
        <title>Functional characterization of flavobacteria rhodopsins reveals a unique class of light-driven chloride pump in bacteria.</title>
        <authorList>
            <person name="Yoshizawa S."/>
            <person name="Kumagai Y."/>
            <person name="Kim H."/>
            <person name="Ogura Y."/>
            <person name="Hayashi T."/>
            <person name="Iwasaki W."/>
            <person name="DeLong E.F."/>
            <person name="Kogure K."/>
        </authorList>
    </citation>
    <scope>NUCLEOTIDE SEQUENCE [LARGE SCALE GENOMIC DNA]</scope>
    <source>
        <strain evidence="1 2">S1-08</strain>
    </source>
</reference>
<dbReference type="HOGENOM" id="CLU_073603_0_0_10"/>
<evidence type="ECO:0000313" key="2">
    <source>
        <dbReference type="Proteomes" id="UP000031760"/>
    </source>
</evidence>
<dbReference type="KEGG" id="nmf:NMS_0156"/>
<evidence type="ECO:0008006" key="3">
    <source>
        <dbReference type="Google" id="ProtNLM"/>
    </source>
</evidence>
<gene>
    <name evidence="1" type="ORF">NMS_0156</name>
</gene>
<organism evidence="1 2">
    <name type="scientific">Nonlabens marinus S1-08</name>
    <dbReference type="NCBI Taxonomy" id="1454201"/>
    <lineage>
        <taxon>Bacteria</taxon>
        <taxon>Pseudomonadati</taxon>
        <taxon>Bacteroidota</taxon>
        <taxon>Flavobacteriia</taxon>
        <taxon>Flavobacteriales</taxon>
        <taxon>Flavobacteriaceae</taxon>
        <taxon>Nonlabens</taxon>
    </lineage>
</organism>
<protein>
    <recommendedName>
        <fullName evidence="3">BioF2-like acetyltransferase domain-containing protein</fullName>
    </recommendedName>
</protein>
<dbReference type="InterPro" id="IPR016181">
    <property type="entry name" value="Acyl_CoA_acyltransferase"/>
</dbReference>
<evidence type="ECO:0000313" key="1">
    <source>
        <dbReference type="EMBL" id="BAO54165.1"/>
    </source>
</evidence>
<accession>W8VNY9</accession>
<sequence>MKVVKYSSSYKDQWNDLIKKSANGCFLHDRNFMEYHSDRFEDHSLMFFEGEELVACFPAHSAQSVIYSHLGLTYAGLMTSVVKSEASITNQQNLIVSSGLYPILVTELIEYLKHHGFKRLEIKLPPPFFDPYFDEHYDHLFKYKFEITEESQDLVINLKQGWSPSHKKTAGYRNGKFDSLKIRVCDDFSEFWEELLIPQLRKRHNAKPTHSLKEIQLLQSRFPSQILQYDVEFEGSKIAGITLFDFGNILKVQYAAGNDIGFEKNAMDFLYLEIIKEARALGKQYVDLGTVNHRDGRINHGLMHFKKQLGAVVTPVIEIALDLRP</sequence>
<proteinExistence type="predicted"/>
<dbReference type="EMBL" id="AP014548">
    <property type="protein sequence ID" value="BAO54165.1"/>
    <property type="molecule type" value="Genomic_DNA"/>
</dbReference>
<dbReference type="AlphaFoldDB" id="W8VNY9"/>
<dbReference type="SUPFAM" id="SSF55729">
    <property type="entry name" value="Acyl-CoA N-acyltransferases (Nat)"/>
    <property type="match status" value="1"/>
</dbReference>
<name>W8VNY9_9FLAO</name>
<keyword evidence="2" id="KW-1185">Reference proteome</keyword>
<dbReference type="Gene3D" id="3.40.630.30">
    <property type="match status" value="1"/>
</dbReference>
<dbReference type="STRING" id="1454201.NMS_0156"/>